<feature type="region of interest" description="Disordered" evidence="1">
    <location>
        <begin position="1"/>
        <end position="42"/>
    </location>
</feature>
<feature type="domain" description="Transcription factor TFIIIC triple barrel" evidence="2">
    <location>
        <begin position="43"/>
        <end position="193"/>
    </location>
</feature>
<protein>
    <recommendedName>
        <fullName evidence="2">Transcription factor TFIIIC triple barrel domain-containing protein</fullName>
    </recommendedName>
</protein>
<feature type="compositionally biased region" description="Basic and acidic residues" evidence="1">
    <location>
        <begin position="349"/>
        <end position="363"/>
    </location>
</feature>
<organism evidence="3 4">
    <name type="scientific">Daldinia eschscholtzii</name>
    <dbReference type="NCBI Taxonomy" id="292717"/>
    <lineage>
        <taxon>Eukaryota</taxon>
        <taxon>Fungi</taxon>
        <taxon>Dikarya</taxon>
        <taxon>Ascomycota</taxon>
        <taxon>Pezizomycotina</taxon>
        <taxon>Sordariomycetes</taxon>
        <taxon>Xylariomycetidae</taxon>
        <taxon>Xylariales</taxon>
        <taxon>Hypoxylaceae</taxon>
        <taxon>Daldinia</taxon>
    </lineage>
</organism>
<proteinExistence type="predicted"/>
<comment type="caution">
    <text evidence="3">The sequence shown here is derived from an EMBL/GenBank/DDBJ whole genome shotgun (WGS) entry which is preliminary data.</text>
</comment>
<feature type="compositionally biased region" description="Basic residues" evidence="1">
    <location>
        <begin position="265"/>
        <end position="279"/>
    </location>
</feature>
<reference evidence="3 4" key="1">
    <citation type="journal article" date="2024" name="Front Chem Biol">
        <title>Unveiling the potential of Daldinia eschscholtzii MFLUCC 19-0629 through bioactivity and bioinformatics studies for enhanced sustainable agriculture production.</title>
        <authorList>
            <person name="Brooks S."/>
            <person name="Weaver J.A."/>
            <person name="Klomchit A."/>
            <person name="Alharthi S.A."/>
            <person name="Onlamun T."/>
            <person name="Nurani R."/>
            <person name="Vong T.K."/>
            <person name="Alberti F."/>
            <person name="Greco C."/>
        </authorList>
    </citation>
    <scope>NUCLEOTIDE SEQUENCE [LARGE SCALE GENOMIC DNA]</scope>
    <source>
        <strain evidence="3">MFLUCC 19-0629</strain>
    </source>
</reference>
<feature type="region of interest" description="Disordered" evidence="1">
    <location>
        <begin position="85"/>
        <end position="123"/>
    </location>
</feature>
<sequence>MASYGVSEASPRIPPYGAPPTQHNSQLPVEEDESEWEYEYSKTETETFYVTLDLSQADFTSRDASVINRPGYRGGEKAERAKLYLNRRLSTGNGADNSDEERDISRTSQPKESQPPDDGDDHEVQILDLDTKNPIISYKGRVYSGQWNQNIGTELLMTKRDYENPLPALRQLDHDVDLLAASCARINVKEKQLKPKDATIKRQRDANAFKERQTTQPAVPPAEKWAGPERVAQGDFLEKFIALKKRLGETDEVTVIAKSMEVRTQHNRNRKQKQGHRGKFNLPHARGPRRARGKDASILRTLSIHEGSAATSPSPSVADTMVSTPTPHHWDDLDEEAEDREQGEEDEMMHENGDDGEMDRVEDYGSGGDGDENEDVDMDEL</sequence>
<dbReference type="EMBL" id="JBANMG010000007">
    <property type="protein sequence ID" value="KAK6950795.1"/>
    <property type="molecule type" value="Genomic_DNA"/>
</dbReference>
<name>A0AAX6MDS0_9PEZI</name>
<dbReference type="Proteomes" id="UP001369815">
    <property type="component" value="Unassembled WGS sequence"/>
</dbReference>
<feature type="compositionally biased region" description="Acidic residues" evidence="1">
    <location>
        <begin position="332"/>
        <end position="348"/>
    </location>
</feature>
<feature type="compositionally biased region" description="Acidic residues" evidence="1">
    <location>
        <begin position="29"/>
        <end position="38"/>
    </location>
</feature>
<accession>A0AAX6MDS0</accession>
<evidence type="ECO:0000256" key="1">
    <source>
        <dbReference type="SAM" id="MobiDB-lite"/>
    </source>
</evidence>
<dbReference type="Pfam" id="PF10419">
    <property type="entry name" value="TFIIIC_sub6"/>
    <property type="match status" value="1"/>
</dbReference>
<dbReference type="Gene3D" id="2.60.40.4370">
    <property type="match status" value="1"/>
</dbReference>
<evidence type="ECO:0000259" key="2">
    <source>
        <dbReference type="Pfam" id="PF10419"/>
    </source>
</evidence>
<feature type="compositionally biased region" description="Acidic residues" evidence="1">
    <location>
        <begin position="369"/>
        <end position="381"/>
    </location>
</feature>
<gene>
    <name evidence="3" type="ORF">Daesc_007320</name>
</gene>
<dbReference type="AlphaFoldDB" id="A0AAX6MDS0"/>
<evidence type="ECO:0000313" key="4">
    <source>
        <dbReference type="Proteomes" id="UP001369815"/>
    </source>
</evidence>
<feature type="region of interest" description="Disordered" evidence="1">
    <location>
        <begin position="258"/>
        <end position="381"/>
    </location>
</feature>
<keyword evidence="4" id="KW-1185">Reference proteome</keyword>
<feature type="compositionally biased region" description="Polar residues" evidence="1">
    <location>
        <begin position="309"/>
        <end position="326"/>
    </location>
</feature>
<dbReference type="InterPro" id="IPR019481">
    <property type="entry name" value="TFIIIC_triple_barrel"/>
</dbReference>
<evidence type="ECO:0000313" key="3">
    <source>
        <dbReference type="EMBL" id="KAK6950795.1"/>
    </source>
</evidence>